<gene>
    <name evidence="2" type="ORF">D9Q98_006844</name>
</gene>
<dbReference type="InterPro" id="IPR035892">
    <property type="entry name" value="C2_domain_sf"/>
</dbReference>
<dbReference type="SMART" id="SM00239">
    <property type="entry name" value="C2"/>
    <property type="match status" value="2"/>
</dbReference>
<reference evidence="2" key="1">
    <citation type="journal article" date="2019" name="Plant J.">
        <title>Chlorella vulgaris genome assembly and annotation reveals the molecular basis for metabolic acclimation to high light conditions.</title>
        <authorList>
            <person name="Cecchin M."/>
            <person name="Marcolungo L."/>
            <person name="Rossato M."/>
            <person name="Girolomoni L."/>
            <person name="Cosentino E."/>
            <person name="Cuine S."/>
            <person name="Li-Beisson Y."/>
            <person name="Delledonne M."/>
            <person name="Ballottari M."/>
        </authorList>
    </citation>
    <scope>NUCLEOTIDE SEQUENCE</scope>
    <source>
        <strain evidence="2">211/11P</strain>
    </source>
</reference>
<sequence>MGGLLSVEDKSNQEGAVSQVNLYKWQLASLGLGTTRVEVRLSAHGLPSKDVTSKSDPMAVLFTSAATGQTVWSELGRTNVVANCASPEWVRPVLAKSSGADGGPQPMRVVVYDADRRANSPDSLTLTSQDYIGEAEFLMADLMTAPGLTLELPLLDLASGRQLPGCSVVLKAEELASQDNRVVRMAFSATGLAKEDVVSKSDPFLAAWKRRPAGGEADWVPVFKTETRMNNSDPLWQPIEVDIRQLCSADEKLPIKLQVWDHDSNGKHDLIGEALTSLAALKELAMAPATQRTIPLTAPPGNKAAKTGTRVGSLSVRQVVVREGPTPTQQLFACCSAGGQQ</sequence>
<dbReference type="PANTHER" id="PTHR10857">
    <property type="entry name" value="COPINE"/>
    <property type="match status" value="1"/>
</dbReference>
<dbReference type="PANTHER" id="PTHR10857:SF106">
    <property type="entry name" value="C2 DOMAIN-CONTAINING PROTEIN"/>
    <property type="match status" value="1"/>
</dbReference>
<dbReference type="GO" id="GO:0071277">
    <property type="term" value="P:cellular response to calcium ion"/>
    <property type="evidence" value="ECO:0007669"/>
    <property type="project" value="TreeGrafter"/>
</dbReference>
<evidence type="ECO:0000259" key="1">
    <source>
        <dbReference type="PROSITE" id="PS50004"/>
    </source>
</evidence>
<organism evidence="2 3">
    <name type="scientific">Chlorella vulgaris</name>
    <name type="common">Green alga</name>
    <dbReference type="NCBI Taxonomy" id="3077"/>
    <lineage>
        <taxon>Eukaryota</taxon>
        <taxon>Viridiplantae</taxon>
        <taxon>Chlorophyta</taxon>
        <taxon>core chlorophytes</taxon>
        <taxon>Trebouxiophyceae</taxon>
        <taxon>Chlorellales</taxon>
        <taxon>Chlorellaceae</taxon>
        <taxon>Chlorella clade</taxon>
        <taxon>Chlorella</taxon>
    </lineage>
</organism>
<dbReference type="Proteomes" id="UP001055712">
    <property type="component" value="Unassembled WGS sequence"/>
</dbReference>
<feature type="domain" description="C2" evidence="1">
    <location>
        <begin position="162"/>
        <end position="294"/>
    </location>
</feature>
<dbReference type="AlphaFoldDB" id="A0A9D4TIZ3"/>
<evidence type="ECO:0000313" key="3">
    <source>
        <dbReference type="Proteomes" id="UP001055712"/>
    </source>
</evidence>
<dbReference type="CDD" id="cd04048">
    <property type="entry name" value="C2A_Copine"/>
    <property type="match status" value="1"/>
</dbReference>
<dbReference type="CDD" id="cd04047">
    <property type="entry name" value="C2B_Copine"/>
    <property type="match status" value="1"/>
</dbReference>
<name>A0A9D4TIZ3_CHLVU</name>
<dbReference type="OrthoDB" id="5855668at2759"/>
<dbReference type="SUPFAM" id="SSF49562">
    <property type="entry name" value="C2 domain (Calcium/lipid-binding domain, CaLB)"/>
    <property type="match status" value="2"/>
</dbReference>
<reference evidence="2" key="2">
    <citation type="submission" date="2020-11" db="EMBL/GenBank/DDBJ databases">
        <authorList>
            <person name="Cecchin M."/>
            <person name="Marcolungo L."/>
            <person name="Rossato M."/>
            <person name="Girolomoni L."/>
            <person name="Cosentino E."/>
            <person name="Cuine S."/>
            <person name="Li-Beisson Y."/>
            <person name="Delledonne M."/>
            <person name="Ballottari M."/>
        </authorList>
    </citation>
    <scope>NUCLEOTIDE SEQUENCE</scope>
    <source>
        <strain evidence="2">211/11P</strain>
        <tissue evidence="2">Whole cell</tissue>
    </source>
</reference>
<proteinExistence type="predicted"/>
<dbReference type="InterPro" id="IPR000008">
    <property type="entry name" value="C2_dom"/>
</dbReference>
<dbReference type="GO" id="GO:0005886">
    <property type="term" value="C:plasma membrane"/>
    <property type="evidence" value="ECO:0007669"/>
    <property type="project" value="TreeGrafter"/>
</dbReference>
<feature type="domain" description="C2" evidence="1">
    <location>
        <begin position="13"/>
        <end position="152"/>
    </location>
</feature>
<dbReference type="InterPro" id="IPR037768">
    <property type="entry name" value="C2B_Copine"/>
</dbReference>
<dbReference type="Pfam" id="PF00168">
    <property type="entry name" value="C2"/>
    <property type="match status" value="2"/>
</dbReference>
<dbReference type="GO" id="GO:0005544">
    <property type="term" value="F:calcium-dependent phospholipid binding"/>
    <property type="evidence" value="ECO:0007669"/>
    <property type="project" value="InterPro"/>
</dbReference>
<dbReference type="InterPro" id="IPR045052">
    <property type="entry name" value="Copine"/>
</dbReference>
<dbReference type="Gene3D" id="2.60.40.150">
    <property type="entry name" value="C2 domain"/>
    <property type="match status" value="2"/>
</dbReference>
<protein>
    <recommendedName>
        <fullName evidence="1">C2 domain-containing protein</fullName>
    </recommendedName>
</protein>
<keyword evidence="3" id="KW-1185">Reference proteome</keyword>
<dbReference type="PROSITE" id="PS50004">
    <property type="entry name" value="C2"/>
    <property type="match status" value="2"/>
</dbReference>
<comment type="caution">
    <text evidence="2">The sequence shown here is derived from an EMBL/GenBank/DDBJ whole genome shotgun (WGS) entry which is preliminary data.</text>
</comment>
<evidence type="ECO:0000313" key="2">
    <source>
        <dbReference type="EMBL" id="KAI3426900.1"/>
    </source>
</evidence>
<dbReference type="EMBL" id="SIDB01000010">
    <property type="protein sequence ID" value="KAI3426900.1"/>
    <property type="molecule type" value="Genomic_DNA"/>
</dbReference>
<accession>A0A9D4TIZ3</accession>